<protein>
    <submittedName>
        <fullName evidence="1">Uncharacterized protein</fullName>
    </submittedName>
</protein>
<organism evidence="1 2">
    <name type="scientific">Magallana gigas</name>
    <name type="common">Pacific oyster</name>
    <name type="synonym">Crassostrea gigas</name>
    <dbReference type="NCBI Taxonomy" id="29159"/>
    <lineage>
        <taxon>Eukaryota</taxon>
        <taxon>Metazoa</taxon>
        <taxon>Spiralia</taxon>
        <taxon>Lophotrochozoa</taxon>
        <taxon>Mollusca</taxon>
        <taxon>Bivalvia</taxon>
        <taxon>Autobranchia</taxon>
        <taxon>Pteriomorphia</taxon>
        <taxon>Ostreida</taxon>
        <taxon>Ostreoidea</taxon>
        <taxon>Ostreidae</taxon>
        <taxon>Magallana</taxon>
    </lineage>
</organism>
<sequence length="349" mass="39563">MSDESVSKRLKVMKKSDELLHYNNSKTNKEMKYFNFVGAEGDNAMIVRCYITSKFNTIEPGLSFRFQNLTTRGKNEFWATSKTIISYTSTVDVSPDIALPCLPEKMPPDGLNHSLQEALNSPEKSSIMGKIVKVSPIKYVRDGNLAVKSILLKDNSTVAKVCLFDKLAENEYAEGNNLQITAVYPKKYLGVDQLTATAVSKCQFLSDQNFPEMVEEDLQIFQNDEDFFNSVSDLQASIVTLTDILDIDIYDVCAKDACREKKMLKDKCPICGGKDKKNERNIRVTFLYSTESKQDERSTVFKNTLREIMKDNFNIESKSACLSALLEKLPIKFKCYITAKNSFYNISQL</sequence>
<name>A0A8W8MIL6_MAGGI</name>
<proteinExistence type="predicted"/>
<dbReference type="Gene3D" id="2.40.50.140">
    <property type="entry name" value="Nucleic acid-binding proteins"/>
    <property type="match status" value="1"/>
</dbReference>
<dbReference type="SUPFAM" id="SSF50249">
    <property type="entry name" value="Nucleic acid-binding proteins"/>
    <property type="match status" value="1"/>
</dbReference>
<dbReference type="Proteomes" id="UP000005408">
    <property type="component" value="Unassembled WGS sequence"/>
</dbReference>
<evidence type="ECO:0000313" key="1">
    <source>
        <dbReference type="EnsemblMetazoa" id="G34462.1:cds"/>
    </source>
</evidence>
<reference evidence="1" key="1">
    <citation type="submission" date="2022-08" db="UniProtKB">
        <authorList>
            <consortium name="EnsemblMetazoa"/>
        </authorList>
    </citation>
    <scope>IDENTIFICATION</scope>
    <source>
        <strain evidence="1">05x7-T-G4-1.051#20</strain>
    </source>
</reference>
<dbReference type="AlphaFoldDB" id="A0A8W8MIL6"/>
<accession>A0A8W8MIL6</accession>
<dbReference type="InterPro" id="IPR012340">
    <property type="entry name" value="NA-bd_OB-fold"/>
</dbReference>
<dbReference type="EnsemblMetazoa" id="G34462.1">
    <property type="protein sequence ID" value="G34462.1:cds"/>
    <property type="gene ID" value="G34462"/>
</dbReference>
<keyword evidence="2" id="KW-1185">Reference proteome</keyword>
<evidence type="ECO:0000313" key="2">
    <source>
        <dbReference type="Proteomes" id="UP000005408"/>
    </source>
</evidence>